<dbReference type="Proteomes" id="UP000216411">
    <property type="component" value="Unassembled WGS sequence"/>
</dbReference>
<evidence type="ECO:0000313" key="2">
    <source>
        <dbReference type="EMBL" id="RDY28664.1"/>
    </source>
</evidence>
<reference evidence="1 4" key="2">
    <citation type="submission" date="2018-05" db="EMBL/GenBank/DDBJ databases">
        <title>Genomic Encyclopedia of Type Strains, Phase IV (KMG-IV): sequencing the most valuable type-strain genomes for metagenomic binning, comparative biology and taxonomic classification.</title>
        <authorList>
            <person name="Goeker M."/>
        </authorList>
    </citation>
    <scope>NUCLEOTIDE SEQUENCE [LARGE SCALE GENOMIC DNA]</scope>
    <source>
        <strain evidence="1 4">DSM 28816</strain>
    </source>
</reference>
<dbReference type="GO" id="GO:0016740">
    <property type="term" value="F:transferase activity"/>
    <property type="evidence" value="ECO:0007669"/>
    <property type="project" value="UniProtKB-KW"/>
</dbReference>
<dbReference type="OrthoDB" id="9773927at2"/>
<dbReference type="InterPro" id="IPR039498">
    <property type="entry name" value="NTP_transf_5"/>
</dbReference>
<protein>
    <submittedName>
        <fullName evidence="1">Putative nucleotidyltransferase-like protein</fullName>
    </submittedName>
</protein>
<dbReference type="Proteomes" id="UP000247523">
    <property type="component" value="Unassembled WGS sequence"/>
</dbReference>
<organism evidence="2 3">
    <name type="scientific">Lachnotalea glycerini</name>
    <dbReference type="NCBI Taxonomy" id="1763509"/>
    <lineage>
        <taxon>Bacteria</taxon>
        <taxon>Bacillati</taxon>
        <taxon>Bacillota</taxon>
        <taxon>Clostridia</taxon>
        <taxon>Lachnospirales</taxon>
        <taxon>Lachnospiraceae</taxon>
        <taxon>Lachnotalea</taxon>
    </lineage>
</organism>
<reference evidence="2" key="3">
    <citation type="submission" date="2018-07" db="EMBL/GenBank/DDBJ databases">
        <authorList>
            <person name="Quirk P.G."/>
            <person name="Krulwich T.A."/>
        </authorList>
    </citation>
    <scope>NUCLEOTIDE SEQUENCE</scope>
    <source>
        <strain evidence="2">CCRI-19302</strain>
    </source>
</reference>
<evidence type="ECO:0000313" key="3">
    <source>
        <dbReference type="Proteomes" id="UP000216411"/>
    </source>
</evidence>
<evidence type="ECO:0000313" key="1">
    <source>
        <dbReference type="EMBL" id="PXV93368.1"/>
    </source>
</evidence>
<dbReference type="EMBL" id="QICS01000002">
    <property type="protein sequence ID" value="PXV93368.1"/>
    <property type="molecule type" value="Genomic_DNA"/>
</dbReference>
<dbReference type="AlphaFoldDB" id="A0A255IG75"/>
<keyword evidence="3" id="KW-1185">Reference proteome</keyword>
<accession>A0A255IG75</accession>
<evidence type="ECO:0000313" key="4">
    <source>
        <dbReference type="Proteomes" id="UP000247523"/>
    </source>
</evidence>
<name>A0A255IG75_9FIRM</name>
<dbReference type="RefSeq" id="WP_094377545.1">
    <property type="nucleotide sequence ID" value="NZ_NOKA02000078.1"/>
</dbReference>
<proteinExistence type="predicted"/>
<keyword evidence="1" id="KW-0808">Transferase</keyword>
<sequence>MEELTNQLDKELWAFIVKDVSNEEEIIPMLKKYQVEKLLYSKFNKKYGINLPYIEEDIKLQKQRFNLFKEEIKNISTKFSQNNIIVIQLKGVSLASDIYTLNPEVRKSKDIDIFVAPRDIIESLDILGKLGFKVMESGETVSPKLLQNCYDEIISRSIHLPEFQKAVFYNGKMYKIKMDCHVSLVHTLDNKVEMMNKIADRCEEQFIDDIKIKVLEIHDRILHLILHFTKEFFRCYVRWNITGERVIEGNNRINLALLHDIALLIFKNREKLDCNILHERAKELIALDELNFVLESLLRVYPSLSSVINRFAFYEDDQKYKIKRAGLFYPIATIFDNNIDLLKMDLNEISSYIIGSINKSNYLNADYNGYYSYNITRDHSNSIIRGCDISDNYNFEVIGNITIEYNDVGLSLKISSELVEKQKLVTVVIASSNKGKTLNSFINKFAIYLKENTFSNFYLMDISNGYYYLQLKSNVIKEGNIVTIIIPWNIIDCSYDKDNVYLDIDFPEIHKDENDKKIPKYFINDVSKRGIGYTYPYTPYILKPIKFL</sequence>
<dbReference type="Pfam" id="PF14907">
    <property type="entry name" value="NTP_transf_5"/>
    <property type="match status" value="1"/>
</dbReference>
<reference evidence="2 3" key="1">
    <citation type="journal article" date="2017" name="Genome Announc.">
        <title>Draft Genome Sequence of a Sporulating and Motile Strain of Lachnotalea glycerini Isolated from Water in Quebec City, Canada.</title>
        <authorList>
            <person name="Maheux A.F."/>
            <person name="Boudreau D.K."/>
            <person name="Berube E."/>
            <person name="Boissinot M."/>
            <person name="Raymond F."/>
            <person name="Brodeur S."/>
            <person name="Corbeil J."/>
            <person name="Isabel S."/>
            <person name="Omar R.F."/>
            <person name="Bergeron M.G."/>
        </authorList>
    </citation>
    <scope>NUCLEOTIDE SEQUENCE [LARGE SCALE GENOMIC DNA]</scope>
    <source>
        <strain evidence="2 3">CCRI-19302</strain>
    </source>
</reference>
<comment type="caution">
    <text evidence="2">The sequence shown here is derived from an EMBL/GenBank/DDBJ whole genome shotgun (WGS) entry which is preliminary data.</text>
</comment>
<gene>
    <name evidence="1" type="ORF">C8E03_102136</name>
    <name evidence="2" type="ORF">CG710_019225</name>
</gene>
<dbReference type="EMBL" id="NOKA02000078">
    <property type="protein sequence ID" value="RDY28664.1"/>
    <property type="molecule type" value="Genomic_DNA"/>
</dbReference>